<dbReference type="Proteomes" id="UP000198656">
    <property type="component" value="Unassembled WGS sequence"/>
</dbReference>
<dbReference type="AlphaFoldDB" id="A0A1G7X6U0"/>
<dbReference type="EMBL" id="FNCP01000006">
    <property type="protein sequence ID" value="SDG79853.1"/>
    <property type="molecule type" value="Genomic_DNA"/>
</dbReference>
<reference evidence="3" key="1">
    <citation type="submission" date="2016-10" db="EMBL/GenBank/DDBJ databases">
        <authorList>
            <person name="Varghese N."/>
            <person name="Submissions S."/>
        </authorList>
    </citation>
    <scope>NUCLEOTIDE SEQUENCE [LARGE SCALE GENOMIC DNA]</scope>
    <source>
        <strain evidence="3">DSM 8344</strain>
    </source>
</reference>
<evidence type="ECO:0000256" key="1">
    <source>
        <dbReference type="PROSITE-ProRule" id="PRU00339"/>
    </source>
</evidence>
<feature type="repeat" description="TPR" evidence="1">
    <location>
        <begin position="118"/>
        <end position="151"/>
    </location>
</feature>
<sequence length="221" mass="24290">MNKRSQRIFAGILAVLVSLAMVGSAFIGYFFDQTPSANPANNATANLEAKYQSQKASIAAMVEQEKSTPENIPLLTALGNEYYNAGMTAQMVAPTEVQENFKKAVEVYQKVLQTNKDPNIIVDMATSAFYSGDYELAEKSYNEALTIKPDFMTAMINYGIFLSQAKQDWTGAINYWQKALPLAQNSTDKEQIEAMISQAQSQLGTNQTNDGLSNPNLKNGE</sequence>
<gene>
    <name evidence="2" type="ORF">SAMN05443529_106144</name>
</gene>
<evidence type="ECO:0000313" key="3">
    <source>
        <dbReference type="Proteomes" id="UP000198656"/>
    </source>
</evidence>
<dbReference type="OrthoDB" id="1723294at2"/>
<dbReference type="RefSeq" id="WP_092331753.1">
    <property type="nucleotide sequence ID" value="NZ_FNCP01000006.1"/>
</dbReference>
<dbReference type="STRING" id="1121419.SAMN05443529_106144"/>
<dbReference type="SUPFAM" id="SSF48452">
    <property type="entry name" value="TPR-like"/>
    <property type="match status" value="1"/>
</dbReference>
<dbReference type="InterPro" id="IPR011990">
    <property type="entry name" value="TPR-like_helical_dom_sf"/>
</dbReference>
<dbReference type="PROSITE" id="PS50005">
    <property type="entry name" value="TPR"/>
    <property type="match status" value="1"/>
</dbReference>
<proteinExistence type="predicted"/>
<organism evidence="2 3">
    <name type="scientific">Desulfosporosinus hippei DSM 8344</name>
    <dbReference type="NCBI Taxonomy" id="1121419"/>
    <lineage>
        <taxon>Bacteria</taxon>
        <taxon>Bacillati</taxon>
        <taxon>Bacillota</taxon>
        <taxon>Clostridia</taxon>
        <taxon>Eubacteriales</taxon>
        <taxon>Desulfitobacteriaceae</taxon>
        <taxon>Desulfosporosinus</taxon>
    </lineage>
</organism>
<keyword evidence="3" id="KW-1185">Reference proteome</keyword>
<accession>A0A1G7X6U0</accession>
<dbReference type="Pfam" id="PF13181">
    <property type="entry name" value="TPR_8"/>
    <property type="match status" value="1"/>
</dbReference>
<protein>
    <submittedName>
        <fullName evidence="2">Tetratricopeptide repeat-containing protein</fullName>
    </submittedName>
</protein>
<evidence type="ECO:0000313" key="2">
    <source>
        <dbReference type="EMBL" id="SDG79853.1"/>
    </source>
</evidence>
<name>A0A1G7X6U0_9FIRM</name>
<dbReference type="Gene3D" id="1.25.40.10">
    <property type="entry name" value="Tetratricopeptide repeat domain"/>
    <property type="match status" value="1"/>
</dbReference>
<keyword evidence="1" id="KW-0802">TPR repeat</keyword>
<dbReference type="InterPro" id="IPR019734">
    <property type="entry name" value="TPR_rpt"/>
</dbReference>